<proteinExistence type="inferred from homology"/>
<reference evidence="4 5" key="1">
    <citation type="submission" date="2006-10" db="EMBL/GenBank/DDBJ databases">
        <title>The Genome Sequence of Batrachochytrium dendrobatidis JEL423.</title>
        <authorList>
            <consortium name="The Broad Institute Genome Sequencing Platform"/>
            <person name="Birren B."/>
            <person name="Lander E."/>
            <person name="Galagan J."/>
            <person name="Cuomo C."/>
            <person name="Devon K."/>
            <person name="Jaffe D."/>
            <person name="Butler J."/>
            <person name="Alvarez P."/>
            <person name="Gnerre S."/>
            <person name="Grabherr M."/>
            <person name="Kleber M."/>
            <person name="Mauceli E."/>
            <person name="Brockman W."/>
            <person name="Young S."/>
            <person name="LaButti K."/>
            <person name="Sykes S."/>
            <person name="DeCaprio D."/>
            <person name="Crawford M."/>
            <person name="Koehrsen M."/>
            <person name="Engels R."/>
            <person name="Montgomery P."/>
            <person name="Pearson M."/>
            <person name="Howarth C."/>
            <person name="Larson L."/>
            <person name="White J."/>
            <person name="O'Leary S."/>
            <person name="Kodira C."/>
            <person name="Zeng Q."/>
            <person name="Yandava C."/>
            <person name="Alvarado L."/>
            <person name="Longcore J."/>
            <person name="James T."/>
        </authorList>
    </citation>
    <scope>NUCLEOTIDE SEQUENCE [LARGE SCALE GENOMIC DNA]</scope>
    <source>
        <strain evidence="4 5">JEL423</strain>
    </source>
</reference>
<dbReference type="STRING" id="403673.A0A177WDU4"/>
<dbReference type="PANTHER" id="PTHR13677:SF0">
    <property type="entry name" value="LD41638P"/>
    <property type="match status" value="1"/>
</dbReference>
<accession>A0A177WDU4</accession>
<evidence type="ECO:0000259" key="3">
    <source>
        <dbReference type="PROSITE" id="PS50211"/>
    </source>
</evidence>
<sequence>MSNYKRNILNGLDCNSEHNTATGSFDIQNELDQVGLDAASKLMPQEHMSDECNNYIELTPTARTSPFHALSLPKKSELPLQPPQHDSNVLANPLGSNSTVLAQTIQYNKPFLETNRPSLDSSNIQHEINSGSTATTQSSTHLRNKNKPYIAPVITKPIANPTSSTSIKPTPVTHKSDVNESISSLPLDATSPVLISLLSPTKTPINDALLRLNLAAFWQWMLCFCIVNFDLEMGQALELVYPPIDFTEGEKRTIACSAFPDSNSLDNLGDSKFTFRMRNSDFCNRLYLKQQIPMLPLGPVSLNSMLSPNSGQSSLYTDSLQLNSSHIAPSIESHQSTQSNIGLPIDTDGYTYGYVLFRQQADNEVRRGFLQKSLVLLSPYPWPGLFLKIVSLLGPELMSSLVADRQSNLKMTNLKKHEETLAKSSMASDTAKCKSTTETNVAFQGMALLEAACFNIASWPPPPSTLSLELNYCSILLQLPFLGKAQTFSFPPTSRFPQLHELPRQGIPPVITAGTENAPPALCTSGHFFQLFEKSVSSLWVCWELMVLSEPIMVIGDVPKSCSEMVWALVELIKPIPFGGDFRPYFTIQDTDFPRLINRNRPPPSGTVLGVTNRMFQTALEFWPHTIRVAKPQSSTPSKSYSGLGSTNLAFNNNGRFLMDATIESVSVKHRPFLSKDKKLIKDLTDAAINGQSVEYLDNLIRRHFMELTDRFLHPMSRYFESLIIGNSSQMTLSHLRSRPEIKPFRQNTFLQQIEQSTPTFPVAAKRPIPELYRQFLKSPNFATWLQHRTSEVGREWQNKYFDVLCYSDIAAWVCDKLAIGANVECIDLYFRLKNEVKKYAPFFVVEGDQINYAHLSDPSSNTEKPYFTTATPLATSDLPCNSPRSRPNIVSTTKSLSLARSASTGYSEPDTSQNRNPDFGVDITSLRVSSNTSSQQRTDFRTRHGSMDSFYKDAFSSRSQSRNLMDPMPKISAENSTPSPVPHTRHQSDQSHLVSTKGMGSRTGSLTTSLSTIFSSEIETSSTTGQTAIFSAPSRSSISNPTNTFALPSRDTQFGIASTSFSNPQTKLYNSNMSKSSPELMRYFSPVLSPAGNRSIIGGCIPSPLHYARMQSQMNALLSALPRELCLSLLPISEETQ</sequence>
<evidence type="ECO:0000313" key="5">
    <source>
        <dbReference type="Proteomes" id="UP000077115"/>
    </source>
</evidence>
<dbReference type="Proteomes" id="UP000077115">
    <property type="component" value="Unassembled WGS sequence"/>
</dbReference>
<dbReference type="PANTHER" id="PTHR13677">
    <property type="entry name" value="LD41638P"/>
    <property type="match status" value="1"/>
</dbReference>
<dbReference type="VEuPathDB" id="FungiDB:BDEG_21896"/>
<name>A0A177WDU4_BATDL</name>
<feature type="region of interest" description="Disordered" evidence="2">
    <location>
        <begin position="878"/>
        <end position="922"/>
    </location>
</feature>
<gene>
    <name evidence="4" type="ORF">BDEG_21896</name>
</gene>
<feature type="compositionally biased region" description="Polar residues" evidence="2">
    <location>
        <begin position="878"/>
        <end position="917"/>
    </location>
</feature>
<dbReference type="GO" id="GO:0005085">
    <property type="term" value="F:guanyl-nucleotide exchange factor activity"/>
    <property type="evidence" value="ECO:0007669"/>
    <property type="project" value="InterPro"/>
</dbReference>
<feature type="domain" description="UDENN" evidence="3">
    <location>
        <begin position="222"/>
        <end position="799"/>
    </location>
</feature>
<dbReference type="OrthoDB" id="10265409at2759"/>
<evidence type="ECO:0000256" key="1">
    <source>
        <dbReference type="ARBA" id="ARBA00007159"/>
    </source>
</evidence>
<reference evidence="4 5" key="2">
    <citation type="submission" date="2016-05" db="EMBL/GenBank/DDBJ databases">
        <title>Lineage-specific infection strategies underlie the spectrum of fungal disease in amphibians.</title>
        <authorList>
            <person name="Cuomo C.A."/>
            <person name="Farrer R.A."/>
            <person name="James T."/>
            <person name="Longcore J."/>
            <person name="Birren B."/>
        </authorList>
    </citation>
    <scope>NUCLEOTIDE SEQUENCE [LARGE SCALE GENOMIC DNA]</scope>
    <source>
        <strain evidence="4 5">JEL423</strain>
    </source>
</reference>
<dbReference type="PROSITE" id="PS50211">
    <property type="entry name" value="DENN"/>
    <property type="match status" value="1"/>
</dbReference>
<organism evidence="4 5">
    <name type="scientific">Batrachochytrium dendrobatidis (strain JEL423)</name>
    <dbReference type="NCBI Taxonomy" id="403673"/>
    <lineage>
        <taxon>Eukaryota</taxon>
        <taxon>Fungi</taxon>
        <taxon>Fungi incertae sedis</taxon>
        <taxon>Chytridiomycota</taxon>
        <taxon>Chytridiomycota incertae sedis</taxon>
        <taxon>Chytridiomycetes</taxon>
        <taxon>Rhizophydiales</taxon>
        <taxon>Rhizophydiales incertae sedis</taxon>
        <taxon>Batrachochytrium</taxon>
    </lineage>
</organism>
<dbReference type="GO" id="GO:0055037">
    <property type="term" value="C:recycling endosome"/>
    <property type="evidence" value="ECO:0007669"/>
    <property type="project" value="TreeGrafter"/>
</dbReference>
<dbReference type="InterPro" id="IPR024224">
    <property type="entry name" value="DENND6"/>
</dbReference>
<evidence type="ECO:0000313" key="4">
    <source>
        <dbReference type="EMBL" id="OAJ37925.1"/>
    </source>
</evidence>
<protein>
    <recommendedName>
        <fullName evidence="3">UDENN domain-containing protein</fullName>
    </recommendedName>
</protein>
<dbReference type="InterPro" id="IPR037516">
    <property type="entry name" value="Tripartite_DENN"/>
</dbReference>
<feature type="region of interest" description="Disordered" evidence="2">
    <location>
        <begin position="957"/>
        <end position="1006"/>
    </location>
</feature>
<comment type="similarity">
    <text evidence="1">Belongs to the DENND6 family.</text>
</comment>
<dbReference type="EMBL" id="DS022301">
    <property type="protein sequence ID" value="OAJ37925.1"/>
    <property type="molecule type" value="Genomic_DNA"/>
</dbReference>
<dbReference type="eggNOG" id="KOG2432">
    <property type="taxonomic scope" value="Eukaryota"/>
</dbReference>
<evidence type="ECO:0000256" key="2">
    <source>
        <dbReference type="SAM" id="MobiDB-lite"/>
    </source>
</evidence>
<dbReference type="AlphaFoldDB" id="A0A177WDU4"/>